<reference evidence="1 5" key="2">
    <citation type="submission" date="2019-01" db="EMBL/GenBank/DDBJ databases">
        <title>Complete Genome Sequence and Annotation of the Paracoccus pantotrophus type strain DSM 2944.</title>
        <authorList>
            <person name="Bockwoldt J.A."/>
            <person name="Zimmermann M."/>
            <person name="Tiso T."/>
            <person name="Blank L.M."/>
        </authorList>
    </citation>
    <scope>NUCLEOTIDE SEQUENCE [LARGE SCALE GENOMIC DNA]</scope>
    <source>
        <strain evidence="1 5">DSM 2944</strain>
    </source>
</reference>
<evidence type="ECO:0000313" key="6">
    <source>
        <dbReference type="Proteomes" id="UP000509322"/>
    </source>
</evidence>
<dbReference type="EMBL" id="CP044426">
    <property type="protein sequence ID" value="QFG37286.1"/>
    <property type="molecule type" value="Genomic_DNA"/>
</dbReference>
<dbReference type="Proteomes" id="UP000509322">
    <property type="component" value="Chromosome 2"/>
</dbReference>
<evidence type="ECO:0000313" key="1">
    <source>
        <dbReference type="EMBL" id="QFG37286.1"/>
    </source>
</evidence>
<dbReference type="GeneID" id="51371702"/>
<dbReference type="RefSeq" id="WP_024845595.1">
    <property type="nucleotide sequence ID" value="NZ_CP044426.1"/>
</dbReference>
<name>A0A1I5ISF8_PARPN</name>
<evidence type="ECO:0000313" key="3">
    <source>
        <dbReference type="EMBL" id="RKS52282.1"/>
    </source>
</evidence>
<dbReference type="AlphaFoldDB" id="A0A1I5ISF8"/>
<organism evidence="2 6">
    <name type="scientific">Paracoccus pantotrophus</name>
    <name type="common">Thiosphaera pantotropha</name>
    <dbReference type="NCBI Taxonomy" id="82367"/>
    <lineage>
        <taxon>Bacteria</taxon>
        <taxon>Pseudomonadati</taxon>
        <taxon>Pseudomonadota</taxon>
        <taxon>Alphaproteobacteria</taxon>
        <taxon>Rhodobacterales</taxon>
        <taxon>Paracoccaceae</taxon>
        <taxon>Paracoccus</taxon>
    </lineage>
</organism>
<evidence type="ECO:0000313" key="2">
    <source>
        <dbReference type="EMBL" id="QLH14845.1"/>
    </source>
</evidence>
<evidence type="ECO:0000313" key="4">
    <source>
        <dbReference type="Proteomes" id="UP000273626"/>
    </source>
</evidence>
<dbReference type="InterPro" id="IPR045514">
    <property type="entry name" value="DUF6478"/>
</dbReference>
<dbReference type="OrthoDB" id="7827015at2"/>
<dbReference type="Proteomes" id="UP000326453">
    <property type="component" value="Chromosome 1"/>
</dbReference>
<sequence>MAIRPGKWFERKTRERAARQWTALAGRVERLHPARLSRLRDEARELRGSLDRFLIGADRHASRSRAALDALHLPGGTDWRWRPGFMAGQVSPRGLAGPESGDRLGEGAAVWHDCPESALILQQLANDGATDLSPFGMRLEVFGFAGSFLSLSIDLPESALQGLTRSHILRLETGIFAERALGVYARLNIGHGPNTDQATLQLRRFEAGHYSRQVTEFDLAYIPMNEKRLEKIWLDLIFEAPRMNAVEIRELFFSRHLRAQF</sequence>
<keyword evidence="4" id="KW-1185">Reference proteome</keyword>
<dbReference type="EMBL" id="CP058690">
    <property type="protein sequence ID" value="QLH14845.1"/>
    <property type="molecule type" value="Genomic_DNA"/>
</dbReference>
<dbReference type="Pfam" id="PF20086">
    <property type="entry name" value="DUF6478"/>
    <property type="match status" value="1"/>
</dbReference>
<proteinExistence type="predicted"/>
<evidence type="ECO:0000313" key="5">
    <source>
        <dbReference type="Proteomes" id="UP000326453"/>
    </source>
</evidence>
<accession>A0A1I5ISF8</accession>
<dbReference type="Proteomes" id="UP000273626">
    <property type="component" value="Unassembled WGS sequence"/>
</dbReference>
<reference evidence="2 6" key="3">
    <citation type="submission" date="2020-07" db="EMBL/GenBank/DDBJ databases">
        <title>The complete genome of Paracoccus pantotrophus ACCC 10489.</title>
        <authorList>
            <person name="Si Y."/>
        </authorList>
    </citation>
    <scope>NUCLEOTIDE SEQUENCE [LARGE SCALE GENOMIC DNA]</scope>
    <source>
        <strain evidence="2 6">ACCC10489</strain>
    </source>
</reference>
<dbReference type="KEGG" id="ppan:ESD82_14035"/>
<protein>
    <submittedName>
        <fullName evidence="2">Uncharacterized protein</fullName>
    </submittedName>
</protein>
<reference evidence="3 4" key="1">
    <citation type="submission" date="2018-10" db="EMBL/GenBank/DDBJ databases">
        <title>Genomic Encyclopedia of Archaeal and Bacterial Type Strains, Phase II (KMG-II): from individual species to whole genera.</title>
        <authorList>
            <person name="Goeker M."/>
        </authorList>
    </citation>
    <scope>NUCLEOTIDE SEQUENCE [LARGE SCALE GENOMIC DNA]</scope>
    <source>
        <strain evidence="4">ATCC 35512 / DSM 2944 / CIP 106514 / LMD 82.5 / NBRC 102493 / NCCB 82005 / GB17</strain>
        <strain evidence="3">DSM 2944</strain>
    </source>
</reference>
<gene>
    <name evidence="3" type="ORF">BDE18_1602</name>
    <name evidence="1" type="ORF">ESD82_14035</name>
    <name evidence="2" type="ORF">HYQ43_11165</name>
</gene>
<dbReference type="EMBL" id="RBLI01000001">
    <property type="protein sequence ID" value="RKS52282.1"/>
    <property type="molecule type" value="Genomic_DNA"/>
</dbReference>